<dbReference type="EMBL" id="CAFBON010000012">
    <property type="protein sequence ID" value="CAB4975506.1"/>
    <property type="molecule type" value="Genomic_DNA"/>
</dbReference>
<accession>A0A6J7M453</accession>
<sequence length="35" mass="3745">MIKLVVCHEGWVGEFTEDPIASSFASYDELVGAGS</sequence>
<evidence type="ECO:0000313" key="1">
    <source>
        <dbReference type="EMBL" id="CAB4808974.1"/>
    </source>
</evidence>
<reference evidence="2" key="1">
    <citation type="submission" date="2020-05" db="EMBL/GenBank/DDBJ databases">
        <authorList>
            <person name="Chiriac C."/>
            <person name="Salcher M."/>
            <person name="Ghai R."/>
            <person name="Kavagutti S V."/>
        </authorList>
    </citation>
    <scope>NUCLEOTIDE SEQUENCE</scope>
</reference>
<organism evidence="2">
    <name type="scientific">freshwater metagenome</name>
    <dbReference type="NCBI Taxonomy" id="449393"/>
    <lineage>
        <taxon>unclassified sequences</taxon>
        <taxon>metagenomes</taxon>
        <taxon>ecological metagenomes</taxon>
    </lineage>
</organism>
<dbReference type="AlphaFoldDB" id="A0A6J7M453"/>
<gene>
    <name evidence="1" type="ORF">UFOPK3001_01419</name>
    <name evidence="2" type="ORF">UFOPK3954_00212</name>
</gene>
<name>A0A6J7M453_9ZZZZ</name>
<proteinExistence type="predicted"/>
<protein>
    <submittedName>
        <fullName evidence="2">Unannotated protein</fullName>
    </submittedName>
</protein>
<evidence type="ECO:0000313" key="2">
    <source>
        <dbReference type="EMBL" id="CAB4975506.1"/>
    </source>
</evidence>
<dbReference type="EMBL" id="CAFAAJ010000087">
    <property type="protein sequence ID" value="CAB4808974.1"/>
    <property type="molecule type" value="Genomic_DNA"/>
</dbReference>